<feature type="transmembrane region" description="Helical" evidence="6">
    <location>
        <begin position="117"/>
        <end position="137"/>
    </location>
</feature>
<evidence type="ECO:0000256" key="1">
    <source>
        <dbReference type="ARBA" id="ARBA00004651"/>
    </source>
</evidence>
<feature type="transmembrane region" description="Helical" evidence="6">
    <location>
        <begin position="149"/>
        <end position="175"/>
    </location>
</feature>
<dbReference type="RefSeq" id="WP_228854761.1">
    <property type="nucleotide sequence ID" value="NZ_AP024086.1"/>
</dbReference>
<evidence type="ECO:0000313" key="8">
    <source>
        <dbReference type="Proteomes" id="UP000826725"/>
    </source>
</evidence>
<accession>A0A8D5FYQ3</accession>
<dbReference type="AlphaFoldDB" id="A0A8D5FYQ3"/>
<evidence type="ECO:0000256" key="3">
    <source>
        <dbReference type="ARBA" id="ARBA00022692"/>
    </source>
</evidence>
<name>A0A8D5FYQ3_9BACT</name>
<evidence type="ECO:0000256" key="5">
    <source>
        <dbReference type="ARBA" id="ARBA00023136"/>
    </source>
</evidence>
<dbReference type="GO" id="GO:0015171">
    <property type="term" value="F:amino acid transmembrane transporter activity"/>
    <property type="evidence" value="ECO:0007669"/>
    <property type="project" value="TreeGrafter"/>
</dbReference>
<feature type="transmembrane region" description="Helical" evidence="6">
    <location>
        <begin position="187"/>
        <end position="205"/>
    </location>
</feature>
<dbReference type="PANTHER" id="PTHR30086">
    <property type="entry name" value="ARGININE EXPORTER PROTEIN ARGO"/>
    <property type="match status" value="1"/>
</dbReference>
<protein>
    <submittedName>
        <fullName evidence="7">Membrane protein</fullName>
    </submittedName>
</protein>
<evidence type="ECO:0000313" key="7">
    <source>
        <dbReference type="EMBL" id="BCL62402.1"/>
    </source>
</evidence>
<reference evidence="7" key="1">
    <citation type="submission" date="2020-09" db="EMBL/GenBank/DDBJ databases">
        <title>Desulfogranum mesoprofundum gen. nov., sp. nov., a novel mesophilic, sulfate-reducing chemolithoautotroph isolated from a deep-sea hydrothermal vent chimney in the Suiyo Seamount.</title>
        <authorList>
            <person name="Hashimoto Y."/>
            <person name="Nakagawa S."/>
        </authorList>
    </citation>
    <scope>NUCLEOTIDE SEQUENCE</scope>
    <source>
        <strain evidence="7">KT2</strain>
    </source>
</reference>
<dbReference type="Pfam" id="PF01810">
    <property type="entry name" value="LysE"/>
    <property type="match status" value="1"/>
</dbReference>
<dbReference type="InterPro" id="IPR001123">
    <property type="entry name" value="LeuE-type"/>
</dbReference>
<dbReference type="EMBL" id="AP024086">
    <property type="protein sequence ID" value="BCL62402.1"/>
    <property type="molecule type" value="Genomic_DNA"/>
</dbReference>
<keyword evidence="8" id="KW-1185">Reference proteome</keyword>
<feature type="transmembrane region" description="Helical" evidence="6">
    <location>
        <begin position="78"/>
        <end position="97"/>
    </location>
</feature>
<keyword evidence="4 6" id="KW-1133">Transmembrane helix</keyword>
<dbReference type="KEGG" id="dbk:DGMP_30950"/>
<sequence length="208" mass="22250">MLPPDTLFLFFTASVLLALTPGPDNLFVLTQAAQWGRTAGFAVTFGLCTGLLVHTSAVALGVAAIFQASALAFSLLKYIGAAYLFYLAFLSFRAGIAGGGKISGEALGFWKLYSRGIIMNVTNPKVSLFFLAFLPQFTDPTIGSIVPQILFLGFLFILSTILVFGLISLLAGTVGEWFQQSAKAQTVLNRMAGVVFIGLAIKLVLIRR</sequence>
<keyword evidence="3 6" id="KW-0812">Transmembrane</keyword>
<dbReference type="GO" id="GO:0005886">
    <property type="term" value="C:plasma membrane"/>
    <property type="evidence" value="ECO:0007669"/>
    <property type="project" value="UniProtKB-SubCell"/>
</dbReference>
<evidence type="ECO:0000256" key="2">
    <source>
        <dbReference type="ARBA" id="ARBA00022475"/>
    </source>
</evidence>
<gene>
    <name evidence="7" type="ORF">DGMP_30950</name>
</gene>
<comment type="subcellular location">
    <subcellularLocation>
        <location evidence="1">Cell membrane</location>
        <topology evidence="1">Multi-pass membrane protein</topology>
    </subcellularLocation>
</comment>
<dbReference type="PIRSF" id="PIRSF006324">
    <property type="entry name" value="LeuE"/>
    <property type="match status" value="1"/>
</dbReference>
<keyword evidence="2" id="KW-1003">Cell membrane</keyword>
<evidence type="ECO:0000256" key="4">
    <source>
        <dbReference type="ARBA" id="ARBA00022989"/>
    </source>
</evidence>
<keyword evidence="5 6" id="KW-0472">Membrane</keyword>
<dbReference type="Proteomes" id="UP000826725">
    <property type="component" value="Chromosome"/>
</dbReference>
<organism evidence="7 8">
    <name type="scientific">Desulfomarina profundi</name>
    <dbReference type="NCBI Taxonomy" id="2772557"/>
    <lineage>
        <taxon>Bacteria</taxon>
        <taxon>Pseudomonadati</taxon>
        <taxon>Thermodesulfobacteriota</taxon>
        <taxon>Desulfobulbia</taxon>
        <taxon>Desulfobulbales</taxon>
        <taxon>Desulfobulbaceae</taxon>
        <taxon>Desulfomarina</taxon>
    </lineage>
</organism>
<proteinExistence type="predicted"/>
<dbReference type="PANTHER" id="PTHR30086:SF20">
    <property type="entry name" value="ARGININE EXPORTER PROTEIN ARGO-RELATED"/>
    <property type="match status" value="1"/>
</dbReference>
<feature type="transmembrane region" description="Helical" evidence="6">
    <location>
        <begin position="42"/>
        <end position="66"/>
    </location>
</feature>
<evidence type="ECO:0000256" key="6">
    <source>
        <dbReference type="SAM" id="Phobius"/>
    </source>
</evidence>